<gene>
    <name evidence="1" type="ORF">JYZ213_LOCUS47022</name>
</gene>
<organism evidence="1 2">
    <name type="scientific">Adineta steineri</name>
    <dbReference type="NCBI Taxonomy" id="433720"/>
    <lineage>
        <taxon>Eukaryota</taxon>
        <taxon>Metazoa</taxon>
        <taxon>Spiralia</taxon>
        <taxon>Gnathifera</taxon>
        <taxon>Rotifera</taxon>
        <taxon>Eurotatoria</taxon>
        <taxon>Bdelloidea</taxon>
        <taxon>Adinetida</taxon>
        <taxon>Adinetidae</taxon>
        <taxon>Adineta</taxon>
    </lineage>
</organism>
<evidence type="ECO:0000313" key="1">
    <source>
        <dbReference type="EMBL" id="CAF1563596.1"/>
    </source>
</evidence>
<dbReference type="EMBL" id="CAJNOG010007054">
    <property type="protein sequence ID" value="CAF1563596.1"/>
    <property type="molecule type" value="Genomic_DNA"/>
</dbReference>
<feature type="non-terminal residue" evidence="1">
    <location>
        <position position="1"/>
    </location>
</feature>
<accession>A0A815XYC9</accession>
<name>A0A815XYC9_9BILA</name>
<sequence length="75" mass="8622">FELIIILDVWLNGNTSMYHSTPSSIYNALNYADDISLPKLNIKDNHQEKLDEIKEMIAIAKLEKMTILEQQVSKS</sequence>
<protein>
    <submittedName>
        <fullName evidence="1">Uncharacterized protein</fullName>
    </submittedName>
</protein>
<comment type="caution">
    <text evidence="1">The sequence shown here is derived from an EMBL/GenBank/DDBJ whole genome shotgun (WGS) entry which is preliminary data.</text>
</comment>
<evidence type="ECO:0000313" key="2">
    <source>
        <dbReference type="Proteomes" id="UP000663845"/>
    </source>
</evidence>
<dbReference type="Proteomes" id="UP000663845">
    <property type="component" value="Unassembled WGS sequence"/>
</dbReference>
<proteinExistence type="predicted"/>
<reference evidence="1" key="1">
    <citation type="submission" date="2021-02" db="EMBL/GenBank/DDBJ databases">
        <authorList>
            <person name="Nowell W R."/>
        </authorList>
    </citation>
    <scope>NUCLEOTIDE SEQUENCE</scope>
</reference>
<dbReference type="AlphaFoldDB" id="A0A815XYC9"/>